<proteinExistence type="predicted"/>
<dbReference type="Pfam" id="PF12724">
    <property type="entry name" value="Flavodoxin_5"/>
    <property type="match status" value="1"/>
</dbReference>
<gene>
    <name evidence="2" type="ORF">P7D85_07540</name>
</gene>
<feature type="domain" description="Flavodoxin" evidence="1">
    <location>
        <begin position="5"/>
        <end position="137"/>
    </location>
</feature>
<dbReference type="InterPro" id="IPR029039">
    <property type="entry name" value="Flavoprotein-like_sf"/>
</dbReference>
<name>A0ABU3EXM0_9ENTE</name>
<sequence length="168" mass="18976">MVNSVIYATKKGSAEIYAKAFAQKKNYPIYEHKQVLSEDLIDAEKIYYFASVYAGSLLGIEELKKKVPKNSQLTILPVGLSSANDHEKLAEIREGIVKVFPQAKIIHLRGRLNKEQLKLPEKLIIKMISKSSRKKSEQEKLDIEKAIEQVDTTGSVDYLDLAELVNID</sequence>
<organism evidence="2 3">
    <name type="scientific">Enterococcus hulanensis</name>
    <dbReference type="NCBI Taxonomy" id="2559929"/>
    <lineage>
        <taxon>Bacteria</taxon>
        <taxon>Bacillati</taxon>
        <taxon>Bacillota</taxon>
        <taxon>Bacilli</taxon>
        <taxon>Lactobacillales</taxon>
        <taxon>Enterococcaceae</taxon>
        <taxon>Enterococcus</taxon>
    </lineage>
</organism>
<evidence type="ECO:0000313" key="3">
    <source>
        <dbReference type="Proteomes" id="UP001252875"/>
    </source>
</evidence>
<accession>A0ABU3EXM0</accession>
<evidence type="ECO:0000313" key="2">
    <source>
        <dbReference type="EMBL" id="MDT2599623.1"/>
    </source>
</evidence>
<reference evidence="2 3" key="1">
    <citation type="submission" date="2023-03" db="EMBL/GenBank/DDBJ databases">
        <authorList>
            <person name="Shen W."/>
            <person name="Cai J."/>
        </authorList>
    </citation>
    <scope>NUCLEOTIDE SEQUENCE [LARGE SCALE GENOMIC DNA]</scope>
    <source>
        <strain evidence="2 3">D6-4</strain>
    </source>
</reference>
<comment type="caution">
    <text evidence="2">The sequence shown here is derived from an EMBL/GenBank/DDBJ whole genome shotgun (WGS) entry which is preliminary data.</text>
</comment>
<dbReference type="Proteomes" id="UP001252875">
    <property type="component" value="Unassembled WGS sequence"/>
</dbReference>
<dbReference type="SUPFAM" id="SSF52218">
    <property type="entry name" value="Flavoproteins"/>
    <property type="match status" value="1"/>
</dbReference>
<keyword evidence="3" id="KW-1185">Reference proteome</keyword>
<evidence type="ECO:0000259" key="1">
    <source>
        <dbReference type="Pfam" id="PF12724"/>
    </source>
</evidence>
<dbReference type="InterPro" id="IPR026816">
    <property type="entry name" value="Flavodoxin_dom"/>
</dbReference>
<dbReference type="RefSeq" id="WP_311821774.1">
    <property type="nucleotide sequence ID" value="NZ_JARPYF010000002.1"/>
</dbReference>
<protein>
    <submittedName>
        <fullName evidence="2">Flavodoxin domain-containing protein</fullName>
    </submittedName>
</protein>
<dbReference type="EMBL" id="JARPYI010000003">
    <property type="protein sequence ID" value="MDT2599623.1"/>
    <property type="molecule type" value="Genomic_DNA"/>
</dbReference>